<organism evidence="1 2">
    <name type="scientific">Haloactinopolyspora alba</name>
    <dbReference type="NCBI Taxonomy" id="648780"/>
    <lineage>
        <taxon>Bacteria</taxon>
        <taxon>Bacillati</taxon>
        <taxon>Actinomycetota</taxon>
        <taxon>Actinomycetes</taxon>
        <taxon>Jiangellales</taxon>
        <taxon>Jiangellaceae</taxon>
        <taxon>Haloactinopolyspora</taxon>
    </lineage>
</organism>
<comment type="caution">
    <text evidence="1">The sequence shown here is derived from an EMBL/GenBank/DDBJ whole genome shotgun (WGS) entry which is preliminary data.</text>
</comment>
<dbReference type="PANTHER" id="PTHR21525">
    <property type="entry name" value="MOTILE SPERM PROTEIN"/>
    <property type="match status" value="1"/>
</dbReference>
<dbReference type="Proteomes" id="UP000243528">
    <property type="component" value="Unassembled WGS sequence"/>
</dbReference>
<evidence type="ECO:0000313" key="2">
    <source>
        <dbReference type="Proteomes" id="UP000243528"/>
    </source>
</evidence>
<sequence length="331" mass="33922">MSTRTVDACDAITQIGTEAQNTIDDISDLLGGGPSARSRAENIAGDLAEEAGRAHGKAVGFALNQKPTEGLEQMREAGYWIPDYRNLAAPSSNETGAFTIGLPQALLARYGRGYVTATPDLEIPRMETVRSALPAAGNHHGRPFAQRPSGLLIPRTTADDLVLRQFLADNDVPDDAQRRGRLRDPPIRPPGWAKWGARSLTGIGTGLAFYDGFAGQWEQDALHHPEMSGGDQLARATGAGGITAGASVLGGWAGAKGGAMIGASIGTFIAPGVGTAVGGVVGGIVGGVVGAWSGSQVGSAVSEFGAEFGEGVKDLGAGVGDMASDAWNSVF</sequence>
<keyword evidence="2" id="KW-1185">Reference proteome</keyword>
<protein>
    <submittedName>
        <fullName evidence="1">Uncharacterized protein</fullName>
    </submittedName>
</protein>
<accession>A0A2P8DZY5</accession>
<evidence type="ECO:0000313" key="1">
    <source>
        <dbReference type="EMBL" id="PSL02785.1"/>
    </source>
</evidence>
<dbReference type="AlphaFoldDB" id="A0A2P8DZY5"/>
<dbReference type="PANTHER" id="PTHR21525:SF9">
    <property type="entry name" value="CHANNEL_COLICIN DOMAIN-CONTAINING PROTEIN"/>
    <property type="match status" value="1"/>
</dbReference>
<reference evidence="1 2" key="1">
    <citation type="submission" date="2018-03" db="EMBL/GenBank/DDBJ databases">
        <title>Genomic Encyclopedia of Archaeal and Bacterial Type Strains, Phase II (KMG-II): from individual species to whole genera.</title>
        <authorList>
            <person name="Goeker M."/>
        </authorList>
    </citation>
    <scope>NUCLEOTIDE SEQUENCE [LARGE SCALE GENOMIC DNA]</scope>
    <source>
        <strain evidence="1 2">DSM 45211</strain>
    </source>
</reference>
<proteinExistence type="predicted"/>
<name>A0A2P8DZY5_9ACTN</name>
<gene>
    <name evidence="1" type="ORF">CLV30_10992</name>
</gene>
<dbReference type="EMBL" id="PYGE01000009">
    <property type="protein sequence ID" value="PSL02785.1"/>
    <property type="molecule type" value="Genomic_DNA"/>
</dbReference>